<dbReference type="Gene3D" id="6.10.340.10">
    <property type="match status" value="1"/>
</dbReference>
<dbReference type="InterPro" id="IPR005467">
    <property type="entry name" value="His_kinase_dom"/>
</dbReference>
<dbReference type="Gene3D" id="1.10.287.130">
    <property type="match status" value="1"/>
</dbReference>
<dbReference type="InterPro" id="IPR003660">
    <property type="entry name" value="HAMP_dom"/>
</dbReference>
<dbReference type="PROSITE" id="PS50885">
    <property type="entry name" value="HAMP"/>
    <property type="match status" value="1"/>
</dbReference>
<dbReference type="PANTHER" id="PTHR45528:SF12">
    <property type="entry name" value="SENSOR HISTIDINE KINASE ARSS"/>
    <property type="match status" value="1"/>
</dbReference>
<evidence type="ECO:0000256" key="4">
    <source>
        <dbReference type="ARBA" id="ARBA00022553"/>
    </source>
</evidence>
<keyword evidence="5" id="KW-0808">Transferase</keyword>
<dbReference type="EMBL" id="FPHC01000006">
    <property type="protein sequence ID" value="SFV50128.1"/>
    <property type="molecule type" value="Genomic_DNA"/>
</dbReference>
<dbReference type="SMART" id="SM00387">
    <property type="entry name" value="HATPase_c"/>
    <property type="match status" value="1"/>
</dbReference>
<dbReference type="CDD" id="cd06225">
    <property type="entry name" value="HAMP"/>
    <property type="match status" value="1"/>
</dbReference>
<comment type="subcellular location">
    <subcellularLocation>
        <location evidence="2">Membrane</location>
        <topology evidence="2">Multi-pass membrane protein</topology>
    </subcellularLocation>
</comment>
<dbReference type="SUPFAM" id="SSF47384">
    <property type="entry name" value="Homodimeric domain of signal transducing histidine kinase"/>
    <property type="match status" value="1"/>
</dbReference>
<keyword evidence="7" id="KW-0418">Kinase</keyword>
<dbReference type="InterPro" id="IPR036890">
    <property type="entry name" value="HATPase_C_sf"/>
</dbReference>
<evidence type="ECO:0000313" key="13">
    <source>
        <dbReference type="EMBL" id="SFV50128.1"/>
    </source>
</evidence>
<evidence type="ECO:0000259" key="12">
    <source>
        <dbReference type="PROSITE" id="PS50885"/>
    </source>
</evidence>
<dbReference type="PROSITE" id="PS50109">
    <property type="entry name" value="HIS_KIN"/>
    <property type="match status" value="1"/>
</dbReference>
<evidence type="ECO:0000256" key="6">
    <source>
        <dbReference type="ARBA" id="ARBA00022692"/>
    </source>
</evidence>
<reference evidence="13" key="1">
    <citation type="submission" date="2016-10" db="EMBL/GenBank/DDBJ databases">
        <authorList>
            <person name="de Groot N.N."/>
        </authorList>
    </citation>
    <scope>NUCLEOTIDE SEQUENCE</scope>
</reference>
<dbReference type="InterPro" id="IPR003661">
    <property type="entry name" value="HisK_dim/P_dom"/>
</dbReference>
<dbReference type="PANTHER" id="PTHR45528">
    <property type="entry name" value="SENSOR HISTIDINE KINASE CPXA"/>
    <property type="match status" value="1"/>
</dbReference>
<evidence type="ECO:0000256" key="3">
    <source>
        <dbReference type="ARBA" id="ARBA00012438"/>
    </source>
</evidence>
<dbReference type="Pfam" id="PF00672">
    <property type="entry name" value="HAMP"/>
    <property type="match status" value="1"/>
</dbReference>
<dbReference type="SUPFAM" id="SSF158472">
    <property type="entry name" value="HAMP domain-like"/>
    <property type="match status" value="1"/>
</dbReference>
<evidence type="ECO:0000256" key="2">
    <source>
        <dbReference type="ARBA" id="ARBA00004141"/>
    </source>
</evidence>
<gene>
    <name evidence="13" type="ORF">MNB_SV-6-431</name>
</gene>
<dbReference type="InterPro" id="IPR003594">
    <property type="entry name" value="HATPase_dom"/>
</dbReference>
<dbReference type="InterPro" id="IPR036097">
    <property type="entry name" value="HisK_dim/P_sf"/>
</dbReference>
<protein>
    <recommendedName>
        <fullName evidence="3">histidine kinase</fullName>
        <ecNumber evidence="3">2.7.13.3</ecNumber>
    </recommendedName>
</protein>
<evidence type="ECO:0000256" key="5">
    <source>
        <dbReference type="ARBA" id="ARBA00022679"/>
    </source>
</evidence>
<dbReference type="CDD" id="cd00082">
    <property type="entry name" value="HisKA"/>
    <property type="match status" value="1"/>
</dbReference>
<dbReference type="InterPro" id="IPR050398">
    <property type="entry name" value="HssS/ArlS-like"/>
</dbReference>
<keyword evidence="8 10" id="KW-1133">Transmembrane helix</keyword>
<feature type="domain" description="Histidine kinase" evidence="11">
    <location>
        <begin position="216"/>
        <end position="409"/>
    </location>
</feature>
<accession>A0A1W1B9I9</accession>
<dbReference type="EC" id="2.7.13.3" evidence="3"/>
<keyword evidence="9 10" id="KW-0472">Membrane</keyword>
<feature type="domain" description="HAMP" evidence="12">
    <location>
        <begin position="161"/>
        <end position="208"/>
    </location>
</feature>
<organism evidence="13">
    <name type="scientific">hydrothermal vent metagenome</name>
    <dbReference type="NCBI Taxonomy" id="652676"/>
    <lineage>
        <taxon>unclassified sequences</taxon>
        <taxon>metagenomes</taxon>
        <taxon>ecological metagenomes</taxon>
    </lineage>
</organism>
<dbReference type="NCBIfam" id="NF038389">
    <property type="entry name" value="ArsS_fam_HK"/>
    <property type="match status" value="1"/>
</dbReference>
<dbReference type="InterPro" id="IPR047994">
    <property type="entry name" value="ArsS-like"/>
</dbReference>
<keyword evidence="6 10" id="KW-0812">Transmembrane</keyword>
<dbReference type="Pfam" id="PF00512">
    <property type="entry name" value="HisKA"/>
    <property type="match status" value="1"/>
</dbReference>
<name>A0A1W1B9I9_9ZZZZ</name>
<evidence type="ECO:0000256" key="1">
    <source>
        <dbReference type="ARBA" id="ARBA00000085"/>
    </source>
</evidence>
<dbReference type="Gene3D" id="3.30.565.10">
    <property type="entry name" value="Histidine kinase-like ATPase, C-terminal domain"/>
    <property type="match status" value="1"/>
</dbReference>
<evidence type="ECO:0000256" key="8">
    <source>
        <dbReference type="ARBA" id="ARBA00022989"/>
    </source>
</evidence>
<dbReference type="GO" id="GO:0000155">
    <property type="term" value="F:phosphorelay sensor kinase activity"/>
    <property type="evidence" value="ECO:0007669"/>
    <property type="project" value="InterPro"/>
</dbReference>
<evidence type="ECO:0000256" key="10">
    <source>
        <dbReference type="SAM" id="Phobius"/>
    </source>
</evidence>
<evidence type="ECO:0000256" key="7">
    <source>
        <dbReference type="ARBA" id="ARBA00022777"/>
    </source>
</evidence>
<proteinExistence type="predicted"/>
<evidence type="ECO:0000259" key="11">
    <source>
        <dbReference type="PROSITE" id="PS50109"/>
    </source>
</evidence>
<evidence type="ECO:0000256" key="9">
    <source>
        <dbReference type="ARBA" id="ARBA00023136"/>
    </source>
</evidence>
<dbReference type="SUPFAM" id="SSF55874">
    <property type="entry name" value="ATPase domain of HSP90 chaperone/DNA topoisomerase II/histidine kinase"/>
    <property type="match status" value="1"/>
</dbReference>
<sequence length="428" mass="49680">MRNLSVTTFIHILFILAIAILLTTFLFFVSWDKDRQKIAEISHYKLIADAFLSNVQLNPTKEKLETMYKNFSVKPIPIEETKKDIAKDGVTIFGGKSVFGRVRVFEVNDQHYIYVQRLGYNLMLKDARPKQYTFEIALMVGIMLLLLLLILYLAILKKLYPLKRLHREIEQFANGDLDVKISHKYDDEIGEIAHNFDNAIMHIKELIASKNLFMRNMMHELKTPITKGRIVVESIEDETIKKILIRAFERMNELISELAQVERVTTRDFEPELNETTLQEVVDMSMHHLMPEKGRVTIDIKDIRLKTDIRLMSLAIKNLLDNGIKYSKDRQVTLRATDNKRVSIMSVGEKLPHSLSYYTEPFSQGEKRSSGFGLGLYIVHNILDRLGYKLVYRYSYGKNIFDIVAKRNYVDTIPLIAPSKSNNNKKDI</sequence>
<dbReference type="SMART" id="SM00304">
    <property type="entry name" value="HAMP"/>
    <property type="match status" value="1"/>
</dbReference>
<comment type="catalytic activity">
    <reaction evidence="1">
        <text>ATP + protein L-histidine = ADP + protein N-phospho-L-histidine.</text>
        <dbReference type="EC" id="2.7.13.3"/>
    </reaction>
</comment>
<keyword evidence="4" id="KW-0597">Phosphoprotein</keyword>
<feature type="transmembrane region" description="Helical" evidence="10">
    <location>
        <begin position="132"/>
        <end position="155"/>
    </location>
</feature>
<dbReference type="AlphaFoldDB" id="A0A1W1B9I9"/>
<feature type="transmembrane region" description="Helical" evidence="10">
    <location>
        <begin position="6"/>
        <end position="29"/>
    </location>
</feature>
<dbReference type="Pfam" id="PF02518">
    <property type="entry name" value="HATPase_c"/>
    <property type="match status" value="1"/>
</dbReference>
<dbReference type="SMART" id="SM00388">
    <property type="entry name" value="HisKA"/>
    <property type="match status" value="1"/>
</dbReference>
<dbReference type="GO" id="GO:0016020">
    <property type="term" value="C:membrane"/>
    <property type="evidence" value="ECO:0007669"/>
    <property type="project" value="UniProtKB-SubCell"/>
</dbReference>